<evidence type="ECO:0000256" key="7">
    <source>
        <dbReference type="ARBA" id="ARBA00022793"/>
    </source>
</evidence>
<evidence type="ECO:0000256" key="3">
    <source>
        <dbReference type="ARBA" id="ARBA00011245"/>
    </source>
</evidence>
<evidence type="ECO:0000313" key="14">
    <source>
        <dbReference type="EMBL" id="KAK4175833.1"/>
    </source>
</evidence>
<feature type="region of interest" description="Disordered" evidence="12">
    <location>
        <begin position="1"/>
        <end position="49"/>
    </location>
</feature>
<dbReference type="PANTHER" id="PTHR21240:SF27">
    <property type="entry name" value="2-AMINO-3-CARBOXYMUCONATE-6-SEMIALDEHYDE DECARBOXYLASE"/>
    <property type="match status" value="1"/>
</dbReference>
<proteinExistence type="inferred from homology"/>
<feature type="domain" description="Amidohydrolase-related" evidence="13">
    <location>
        <begin position="61"/>
        <end position="422"/>
    </location>
</feature>
<evidence type="ECO:0000256" key="11">
    <source>
        <dbReference type="RuleBase" id="RU366045"/>
    </source>
</evidence>
<evidence type="ECO:0000259" key="13">
    <source>
        <dbReference type="Pfam" id="PF04909"/>
    </source>
</evidence>
<evidence type="ECO:0000256" key="4">
    <source>
        <dbReference type="ARBA" id="ARBA00012365"/>
    </source>
</evidence>
<evidence type="ECO:0000256" key="6">
    <source>
        <dbReference type="ARBA" id="ARBA00022723"/>
    </source>
</evidence>
<reference evidence="14" key="1">
    <citation type="journal article" date="2023" name="Mol. Phylogenet. Evol.">
        <title>Genome-scale phylogeny and comparative genomics of the fungal order Sordariales.</title>
        <authorList>
            <person name="Hensen N."/>
            <person name="Bonometti L."/>
            <person name="Westerberg I."/>
            <person name="Brannstrom I.O."/>
            <person name="Guillou S."/>
            <person name="Cros-Aarteil S."/>
            <person name="Calhoun S."/>
            <person name="Haridas S."/>
            <person name="Kuo A."/>
            <person name="Mondo S."/>
            <person name="Pangilinan J."/>
            <person name="Riley R."/>
            <person name="LaButti K."/>
            <person name="Andreopoulos B."/>
            <person name="Lipzen A."/>
            <person name="Chen C."/>
            <person name="Yan M."/>
            <person name="Daum C."/>
            <person name="Ng V."/>
            <person name="Clum A."/>
            <person name="Steindorff A."/>
            <person name="Ohm R.A."/>
            <person name="Martin F."/>
            <person name="Silar P."/>
            <person name="Natvig D.O."/>
            <person name="Lalanne C."/>
            <person name="Gautier V."/>
            <person name="Ament-Velasquez S.L."/>
            <person name="Kruys A."/>
            <person name="Hutchinson M.I."/>
            <person name="Powell A.J."/>
            <person name="Barry K."/>
            <person name="Miller A.N."/>
            <person name="Grigoriev I.V."/>
            <person name="Debuchy R."/>
            <person name="Gladieux P."/>
            <person name="Hiltunen Thoren M."/>
            <person name="Johannesson H."/>
        </authorList>
    </citation>
    <scope>NUCLEOTIDE SEQUENCE</scope>
    <source>
        <strain evidence="14">CBS 892.96</strain>
    </source>
</reference>
<dbReference type="GO" id="GO:0001760">
    <property type="term" value="F:aminocarboxymuconate-semialdehyde decarboxylase activity"/>
    <property type="evidence" value="ECO:0007669"/>
    <property type="project" value="UniProtKB-EC"/>
</dbReference>
<keyword evidence="8" id="KW-0862">Zinc</keyword>
<dbReference type="InterPro" id="IPR032466">
    <property type="entry name" value="Metal_Hydrolase"/>
</dbReference>
<dbReference type="Proteomes" id="UP001302321">
    <property type="component" value="Unassembled WGS sequence"/>
</dbReference>
<dbReference type="GO" id="GO:0046872">
    <property type="term" value="F:metal ion binding"/>
    <property type="evidence" value="ECO:0007669"/>
    <property type="project" value="UniProtKB-KW"/>
</dbReference>
<dbReference type="GO" id="GO:0019748">
    <property type="term" value="P:secondary metabolic process"/>
    <property type="evidence" value="ECO:0007669"/>
    <property type="project" value="TreeGrafter"/>
</dbReference>
<reference evidence="14" key="2">
    <citation type="submission" date="2023-05" db="EMBL/GenBank/DDBJ databases">
        <authorList>
            <consortium name="Lawrence Berkeley National Laboratory"/>
            <person name="Steindorff A."/>
            <person name="Hensen N."/>
            <person name="Bonometti L."/>
            <person name="Westerberg I."/>
            <person name="Brannstrom I.O."/>
            <person name="Guillou S."/>
            <person name="Cros-Aarteil S."/>
            <person name="Calhoun S."/>
            <person name="Haridas S."/>
            <person name="Kuo A."/>
            <person name="Mondo S."/>
            <person name="Pangilinan J."/>
            <person name="Riley R."/>
            <person name="Labutti K."/>
            <person name="Andreopoulos B."/>
            <person name="Lipzen A."/>
            <person name="Chen C."/>
            <person name="Yanf M."/>
            <person name="Daum C."/>
            <person name="Ng V."/>
            <person name="Clum A."/>
            <person name="Ohm R."/>
            <person name="Martin F."/>
            <person name="Silar P."/>
            <person name="Natvig D."/>
            <person name="Lalanne C."/>
            <person name="Gautier V."/>
            <person name="Ament-Velasquez S.L."/>
            <person name="Kruys A."/>
            <person name="Hutchinson M.I."/>
            <person name="Powell A.J."/>
            <person name="Barry K."/>
            <person name="Miller A.N."/>
            <person name="Grigoriev I.V."/>
            <person name="Debuchy R."/>
            <person name="Gladieux P."/>
            <person name="Thoren M.H."/>
            <person name="Johannesson H."/>
        </authorList>
    </citation>
    <scope>NUCLEOTIDE SEQUENCE</scope>
    <source>
        <strain evidence="14">CBS 892.96</strain>
    </source>
</reference>
<dbReference type="PANTHER" id="PTHR21240">
    <property type="entry name" value="2-AMINO-3-CARBOXYLMUCONATE-6-SEMIALDEHYDE DECARBOXYLASE"/>
    <property type="match status" value="1"/>
</dbReference>
<feature type="compositionally biased region" description="Low complexity" evidence="12">
    <location>
        <begin position="21"/>
        <end position="49"/>
    </location>
</feature>
<evidence type="ECO:0000256" key="12">
    <source>
        <dbReference type="SAM" id="MobiDB-lite"/>
    </source>
</evidence>
<accession>A0AAN6W5L0</accession>
<feature type="compositionally biased region" description="Basic and acidic residues" evidence="12">
    <location>
        <begin position="470"/>
        <end position="479"/>
    </location>
</feature>
<organism evidence="14 15">
    <name type="scientific">Triangularia setosa</name>
    <dbReference type="NCBI Taxonomy" id="2587417"/>
    <lineage>
        <taxon>Eukaryota</taxon>
        <taxon>Fungi</taxon>
        <taxon>Dikarya</taxon>
        <taxon>Ascomycota</taxon>
        <taxon>Pezizomycotina</taxon>
        <taxon>Sordariomycetes</taxon>
        <taxon>Sordariomycetidae</taxon>
        <taxon>Sordariales</taxon>
        <taxon>Podosporaceae</taxon>
        <taxon>Triangularia</taxon>
    </lineage>
</organism>
<dbReference type="GO" id="GO:0016787">
    <property type="term" value="F:hydrolase activity"/>
    <property type="evidence" value="ECO:0007669"/>
    <property type="project" value="UniProtKB-KW"/>
</dbReference>
<dbReference type="SUPFAM" id="SSF51556">
    <property type="entry name" value="Metallo-dependent hydrolases"/>
    <property type="match status" value="1"/>
</dbReference>
<comment type="similarity">
    <text evidence="2">Belongs to the metallo-dependent hydrolases superfamily. ACMSD family.</text>
</comment>
<dbReference type="Gene3D" id="3.20.20.140">
    <property type="entry name" value="Metal-dependent hydrolases"/>
    <property type="match status" value="1"/>
</dbReference>
<dbReference type="Pfam" id="PF04909">
    <property type="entry name" value="Amidohydro_2"/>
    <property type="match status" value="1"/>
</dbReference>
<dbReference type="AlphaFoldDB" id="A0AAN6W5L0"/>
<evidence type="ECO:0000256" key="9">
    <source>
        <dbReference type="ARBA" id="ARBA00023239"/>
    </source>
</evidence>
<dbReference type="EC" id="4.1.1.45" evidence="4"/>
<feature type="region of interest" description="Disordered" evidence="12">
    <location>
        <begin position="71"/>
        <end position="97"/>
    </location>
</feature>
<keyword evidence="6" id="KW-0479">Metal-binding</keyword>
<gene>
    <name evidence="14" type="ORF">QBC36DRAFT_346767</name>
</gene>
<dbReference type="GO" id="GO:0005829">
    <property type="term" value="C:cytosol"/>
    <property type="evidence" value="ECO:0007669"/>
    <property type="project" value="TreeGrafter"/>
</dbReference>
<keyword evidence="15" id="KW-1185">Reference proteome</keyword>
<evidence type="ECO:0000256" key="1">
    <source>
        <dbReference type="ARBA" id="ARBA00005079"/>
    </source>
</evidence>
<evidence type="ECO:0000256" key="2">
    <source>
        <dbReference type="ARBA" id="ARBA00005871"/>
    </source>
</evidence>
<feature type="compositionally biased region" description="Polar residues" evidence="12">
    <location>
        <begin position="452"/>
        <end position="469"/>
    </location>
</feature>
<dbReference type="InterPro" id="IPR032465">
    <property type="entry name" value="ACMSD"/>
</dbReference>
<dbReference type="EMBL" id="MU866218">
    <property type="protein sequence ID" value="KAK4175833.1"/>
    <property type="molecule type" value="Genomic_DNA"/>
</dbReference>
<feature type="compositionally biased region" description="Low complexity" evidence="12">
    <location>
        <begin position="73"/>
        <end position="87"/>
    </location>
</feature>
<evidence type="ECO:0000313" key="15">
    <source>
        <dbReference type="Proteomes" id="UP001302321"/>
    </source>
</evidence>
<feature type="region of interest" description="Disordered" evidence="12">
    <location>
        <begin position="433"/>
        <end position="497"/>
    </location>
</feature>
<dbReference type="InterPro" id="IPR006680">
    <property type="entry name" value="Amidohydro-rel"/>
</dbReference>
<evidence type="ECO:0000256" key="10">
    <source>
        <dbReference type="ARBA" id="ARBA00031120"/>
    </source>
</evidence>
<evidence type="ECO:0000256" key="8">
    <source>
        <dbReference type="ARBA" id="ARBA00022833"/>
    </source>
</evidence>
<sequence>MSPITETTDSMVPPIQGCTCYSGTGSSPSPSSMSMSSSPDAPTTPTTPPSVVYPASKLFRIDMHTHIMPPSLPDLSSLTPPSSDEPTYQWPSFRPVSSTDAQPGEIDMFVGPKFFRRVQANCYDPAVRISEMDAVGVDVQVLSTVPVLFCYDASLEPAVVLTRALNDHISGICDEFPERFVGLGTVPLQDTAAAVEELRRLVELPGMKGVQIGTSVTDSIMLDDERLEEFWRECERLDVPVFVHPLGYSLPKENGARWGKYWGSWLVGMPSETALAMLAITCSGLLGRYPRLRVCFAHAGGAFPALMGRVQKGYACRPDLVAMDSPGVSPGEYFKGQGGGDEDGGIYLDSLTHDPDLLGFILAKLGPGGKRRVLLGSDYPFPLGEVPMAGEMIVQDEGVDVFLRWEEKSWILGRNAIRFLKLGKEFEDRFQTRYKQRSSEQGPAKKEKKSRQALSRSGNTINTCRNSRGWQKDHGEKGNALHSRGVPPRLPNNFIAA</sequence>
<comment type="caution">
    <text evidence="14">The sequence shown here is derived from an EMBL/GenBank/DDBJ whole genome shotgun (WGS) entry which is preliminary data.</text>
</comment>
<protein>
    <recommendedName>
        <fullName evidence="5">2-amino-3-carboxymuconate-6-semialdehyde decarboxylase</fullName>
        <ecNumber evidence="4">4.1.1.45</ecNumber>
    </recommendedName>
    <alternativeName>
        <fullName evidence="10">Picolinate carboxylase</fullName>
    </alternativeName>
</protein>
<name>A0AAN6W5L0_9PEZI</name>
<keyword evidence="14" id="KW-0378">Hydrolase</keyword>
<comment type="pathway">
    <text evidence="1">Secondary metabolite metabolism; quinolate metabolism.</text>
</comment>
<keyword evidence="9 11" id="KW-0456">Lyase</keyword>
<comment type="subunit">
    <text evidence="3">Monomer.</text>
</comment>
<feature type="compositionally biased region" description="Polar residues" evidence="12">
    <location>
        <begin position="1"/>
        <end position="10"/>
    </location>
</feature>
<keyword evidence="7 11" id="KW-0210">Decarboxylase</keyword>
<evidence type="ECO:0000256" key="5">
    <source>
        <dbReference type="ARBA" id="ARBA00021214"/>
    </source>
</evidence>